<keyword evidence="2" id="KW-1185">Reference proteome</keyword>
<evidence type="ECO:0000313" key="1">
    <source>
        <dbReference type="EMBL" id="KZT23020.1"/>
    </source>
</evidence>
<dbReference type="Proteomes" id="UP000076761">
    <property type="component" value="Unassembled WGS sequence"/>
</dbReference>
<gene>
    <name evidence="1" type="ORF">NEOLEDRAFT_1137121</name>
</gene>
<evidence type="ECO:0000313" key="2">
    <source>
        <dbReference type="Proteomes" id="UP000076761"/>
    </source>
</evidence>
<reference evidence="1 2" key="1">
    <citation type="journal article" date="2016" name="Mol. Biol. Evol.">
        <title>Comparative Genomics of Early-Diverging Mushroom-Forming Fungi Provides Insights into the Origins of Lignocellulose Decay Capabilities.</title>
        <authorList>
            <person name="Nagy L.G."/>
            <person name="Riley R."/>
            <person name="Tritt A."/>
            <person name="Adam C."/>
            <person name="Daum C."/>
            <person name="Floudas D."/>
            <person name="Sun H."/>
            <person name="Yadav J.S."/>
            <person name="Pangilinan J."/>
            <person name="Larsson K.H."/>
            <person name="Matsuura K."/>
            <person name="Barry K."/>
            <person name="Labutti K."/>
            <person name="Kuo R."/>
            <person name="Ohm R.A."/>
            <person name="Bhattacharya S.S."/>
            <person name="Shirouzu T."/>
            <person name="Yoshinaga Y."/>
            <person name="Martin F.M."/>
            <person name="Grigoriev I.V."/>
            <person name="Hibbett D.S."/>
        </authorList>
    </citation>
    <scope>NUCLEOTIDE SEQUENCE [LARGE SCALE GENOMIC DNA]</scope>
    <source>
        <strain evidence="1 2">HHB14362 ss-1</strain>
    </source>
</reference>
<sequence length="54" mass="6135">MSSQVAPAVEPDRHCRWVVLGAPRDIMPELFEDVQIGYVAHDEELYVYDPGGYL</sequence>
<organism evidence="1 2">
    <name type="scientific">Neolentinus lepideus HHB14362 ss-1</name>
    <dbReference type="NCBI Taxonomy" id="1314782"/>
    <lineage>
        <taxon>Eukaryota</taxon>
        <taxon>Fungi</taxon>
        <taxon>Dikarya</taxon>
        <taxon>Basidiomycota</taxon>
        <taxon>Agaricomycotina</taxon>
        <taxon>Agaricomycetes</taxon>
        <taxon>Gloeophyllales</taxon>
        <taxon>Gloeophyllaceae</taxon>
        <taxon>Neolentinus</taxon>
    </lineage>
</organism>
<dbReference type="InParanoid" id="A0A165QXS6"/>
<proteinExistence type="predicted"/>
<protein>
    <submittedName>
        <fullName evidence="1">Uncharacterized protein</fullName>
    </submittedName>
</protein>
<accession>A0A165QXS6</accession>
<name>A0A165QXS6_9AGAM</name>
<dbReference type="AlphaFoldDB" id="A0A165QXS6"/>
<dbReference type="EMBL" id="KV425589">
    <property type="protein sequence ID" value="KZT23020.1"/>
    <property type="molecule type" value="Genomic_DNA"/>
</dbReference>